<dbReference type="Pfam" id="PF00005">
    <property type="entry name" value="ABC_tran"/>
    <property type="match status" value="1"/>
</dbReference>
<feature type="domain" description="ABC transporter" evidence="4">
    <location>
        <begin position="2"/>
        <end position="231"/>
    </location>
</feature>
<name>A0ABZ3EAM1_9STAP</name>
<evidence type="ECO:0000313" key="5">
    <source>
        <dbReference type="EMBL" id="XAF69832.1"/>
    </source>
</evidence>
<reference evidence="5 6" key="1">
    <citation type="journal article" date="2024" name="Pathogens">
        <title>Staphylococcus hsinchuensis sp. nov., Isolated from Soymilk.</title>
        <authorList>
            <person name="Wang Y.T."/>
            <person name="Lin Y.C."/>
            <person name="Hsieh Y.H."/>
            <person name="Lin Y.T."/>
            <person name="Hamada M."/>
            <person name="Chen C.C."/>
            <person name="Liou J.S."/>
            <person name="Lee A.Y."/>
            <person name="Zhang W.L."/>
            <person name="Chen Y.T."/>
            <person name="Huang C.H."/>
        </authorList>
    </citation>
    <scope>NUCLEOTIDE SEQUENCE [LARGE SCALE GENOMIC DNA]</scope>
    <source>
        <strain evidence="5 6">H164</strain>
    </source>
</reference>
<sequence>MLELKDISKIFESEHDVLNNVNATFRDGTINCIVGKNGAGKTTLLNILSSIIMPTEGVIYYNNKNIIENTNLRKQIFYIAVKPFFYEKLTAQQNVELICNLYEVRVTRTEIKHTFNKVGLDDGDRKKAVNTFSSGMKQKLNFVAMLLVNAPIVLLDEPFNALDTQTQDLFLTLLKTLADHNHTIIFTSHITETIFKLAENICVLKEGQFQTIESASIFESTEQLEQWINNHIYENFEES</sequence>
<dbReference type="PANTHER" id="PTHR42939">
    <property type="entry name" value="ABC TRANSPORTER ATP-BINDING PROTEIN ALBC-RELATED"/>
    <property type="match status" value="1"/>
</dbReference>
<dbReference type="InterPro" id="IPR051782">
    <property type="entry name" value="ABC_Transporter_VariousFunc"/>
</dbReference>
<dbReference type="GO" id="GO:0005524">
    <property type="term" value="F:ATP binding"/>
    <property type="evidence" value="ECO:0007669"/>
    <property type="project" value="UniProtKB-KW"/>
</dbReference>
<evidence type="ECO:0000256" key="3">
    <source>
        <dbReference type="ARBA" id="ARBA00022840"/>
    </source>
</evidence>
<dbReference type="Gene3D" id="3.40.50.300">
    <property type="entry name" value="P-loop containing nucleotide triphosphate hydrolases"/>
    <property type="match status" value="1"/>
</dbReference>
<dbReference type="PROSITE" id="PS00211">
    <property type="entry name" value="ABC_TRANSPORTER_1"/>
    <property type="match status" value="1"/>
</dbReference>
<evidence type="ECO:0000256" key="2">
    <source>
        <dbReference type="ARBA" id="ARBA00022741"/>
    </source>
</evidence>
<dbReference type="PROSITE" id="PS50893">
    <property type="entry name" value="ABC_TRANSPORTER_2"/>
    <property type="match status" value="1"/>
</dbReference>
<dbReference type="InterPro" id="IPR003593">
    <property type="entry name" value="AAA+_ATPase"/>
</dbReference>
<dbReference type="Proteomes" id="UP001436297">
    <property type="component" value="Chromosome"/>
</dbReference>
<keyword evidence="1" id="KW-0813">Transport</keyword>
<organism evidence="5 6">
    <name type="scientific">Staphylococcus hsinchuensis</name>
    <dbReference type="NCBI Taxonomy" id="3051183"/>
    <lineage>
        <taxon>Bacteria</taxon>
        <taxon>Bacillati</taxon>
        <taxon>Bacillota</taxon>
        <taxon>Bacilli</taxon>
        <taxon>Bacillales</taxon>
        <taxon>Staphylococcaceae</taxon>
        <taxon>Staphylococcus</taxon>
    </lineage>
</organism>
<protein>
    <submittedName>
        <fullName evidence="5">ABC transporter ATP-binding protein</fullName>
    </submittedName>
</protein>
<evidence type="ECO:0000256" key="1">
    <source>
        <dbReference type="ARBA" id="ARBA00022448"/>
    </source>
</evidence>
<dbReference type="InterPro" id="IPR017871">
    <property type="entry name" value="ABC_transporter-like_CS"/>
</dbReference>
<dbReference type="RefSeq" id="WP_251516220.1">
    <property type="nucleotide sequence ID" value="NZ_CP128355.1"/>
</dbReference>
<keyword evidence="2" id="KW-0547">Nucleotide-binding</keyword>
<accession>A0ABZ3EAM1</accession>
<dbReference type="CDD" id="cd03230">
    <property type="entry name" value="ABC_DR_subfamily_A"/>
    <property type="match status" value="1"/>
</dbReference>
<evidence type="ECO:0000313" key="6">
    <source>
        <dbReference type="Proteomes" id="UP001436297"/>
    </source>
</evidence>
<dbReference type="PANTHER" id="PTHR42939:SF1">
    <property type="entry name" value="ABC TRANSPORTER ATP-BINDING PROTEIN ALBC-RELATED"/>
    <property type="match status" value="1"/>
</dbReference>
<proteinExistence type="predicted"/>
<keyword evidence="6" id="KW-1185">Reference proteome</keyword>
<dbReference type="InterPro" id="IPR003439">
    <property type="entry name" value="ABC_transporter-like_ATP-bd"/>
</dbReference>
<keyword evidence="3 5" id="KW-0067">ATP-binding</keyword>
<evidence type="ECO:0000259" key="4">
    <source>
        <dbReference type="PROSITE" id="PS50893"/>
    </source>
</evidence>
<dbReference type="InterPro" id="IPR027417">
    <property type="entry name" value="P-loop_NTPase"/>
</dbReference>
<dbReference type="EMBL" id="CP128355">
    <property type="protein sequence ID" value="XAF69832.1"/>
    <property type="molecule type" value="Genomic_DNA"/>
</dbReference>
<dbReference type="SUPFAM" id="SSF52540">
    <property type="entry name" value="P-loop containing nucleoside triphosphate hydrolases"/>
    <property type="match status" value="1"/>
</dbReference>
<dbReference type="SMART" id="SM00382">
    <property type="entry name" value="AAA"/>
    <property type="match status" value="1"/>
</dbReference>
<gene>
    <name evidence="5" type="ORF">QQM35_07065</name>
</gene>